<evidence type="ECO:0000313" key="4">
    <source>
        <dbReference type="Proteomes" id="UP000007267"/>
    </source>
</evidence>
<keyword evidence="4" id="KW-1185">Reference proteome</keyword>
<dbReference type="HOGENOM" id="CLU_1207245_0_0_1"/>
<proteinExistence type="predicted"/>
<dbReference type="SUPFAM" id="SSF47986">
    <property type="entry name" value="DEATH domain"/>
    <property type="match status" value="1"/>
</dbReference>
<feature type="compositionally biased region" description="Acidic residues" evidence="1">
    <location>
        <begin position="198"/>
        <end position="219"/>
    </location>
</feature>
<dbReference type="Gene3D" id="1.10.533.10">
    <property type="entry name" value="Death Domain, Fas"/>
    <property type="match status" value="1"/>
</dbReference>
<feature type="compositionally biased region" description="Polar residues" evidence="1">
    <location>
        <begin position="220"/>
        <end position="230"/>
    </location>
</feature>
<name>K7G094_PELSI</name>
<dbReference type="Proteomes" id="UP000007267">
    <property type="component" value="Unassembled WGS sequence"/>
</dbReference>
<evidence type="ECO:0000256" key="1">
    <source>
        <dbReference type="SAM" id="MobiDB-lite"/>
    </source>
</evidence>
<dbReference type="PANTHER" id="PTHR22797">
    <property type="entry name" value="CARD6/NUCLEOLAR PROTEIN 3"/>
    <property type="match status" value="1"/>
</dbReference>
<dbReference type="EMBL" id="AGCU01041982">
    <property type="status" value="NOT_ANNOTATED_CDS"/>
    <property type="molecule type" value="Genomic_DNA"/>
</dbReference>
<dbReference type="GeneTree" id="ENSGT00950000185058"/>
<dbReference type="Ensembl" id="ENSPSIT00000013768.1">
    <property type="protein sequence ID" value="ENSPSIP00000013704.1"/>
    <property type="gene ID" value="ENSPSIG00000012284.1"/>
</dbReference>
<dbReference type="PROSITE" id="PS50209">
    <property type="entry name" value="CARD"/>
    <property type="match status" value="1"/>
</dbReference>
<reference evidence="4" key="1">
    <citation type="submission" date="2011-10" db="EMBL/GenBank/DDBJ databases">
        <authorList>
            <consortium name="Soft-shell Turtle Genome Consortium"/>
        </authorList>
    </citation>
    <scope>NUCLEOTIDE SEQUENCE [LARGE SCALE GENOMIC DNA]</scope>
    <source>
        <strain evidence="4">Daiwa-1</strain>
    </source>
</reference>
<organism evidence="3 4">
    <name type="scientific">Pelodiscus sinensis</name>
    <name type="common">Chinese softshell turtle</name>
    <name type="synonym">Trionyx sinensis</name>
    <dbReference type="NCBI Taxonomy" id="13735"/>
    <lineage>
        <taxon>Eukaryota</taxon>
        <taxon>Metazoa</taxon>
        <taxon>Chordata</taxon>
        <taxon>Craniata</taxon>
        <taxon>Vertebrata</taxon>
        <taxon>Euteleostomi</taxon>
        <taxon>Archelosauria</taxon>
        <taxon>Testudinata</taxon>
        <taxon>Testudines</taxon>
        <taxon>Cryptodira</taxon>
        <taxon>Trionychia</taxon>
        <taxon>Trionychidae</taxon>
        <taxon>Pelodiscus</taxon>
    </lineage>
</organism>
<feature type="compositionally biased region" description="Polar residues" evidence="1">
    <location>
        <begin position="111"/>
        <end position="124"/>
    </location>
</feature>
<dbReference type="Pfam" id="PF00619">
    <property type="entry name" value="CARD"/>
    <property type="match status" value="1"/>
</dbReference>
<protein>
    <submittedName>
        <fullName evidence="3">Nucleolar protein 3</fullName>
    </submittedName>
</protein>
<evidence type="ECO:0000313" key="3">
    <source>
        <dbReference type="Ensembl" id="ENSPSIP00000013704.1"/>
    </source>
</evidence>
<dbReference type="eggNOG" id="ENOG502SR4M">
    <property type="taxonomic scope" value="Eukaryota"/>
</dbReference>
<dbReference type="SMART" id="SM00114">
    <property type="entry name" value="CARD"/>
    <property type="match status" value="1"/>
</dbReference>
<evidence type="ECO:0000259" key="2">
    <source>
        <dbReference type="PROSITE" id="PS50209"/>
    </source>
</evidence>
<reference evidence="4" key="2">
    <citation type="journal article" date="2013" name="Nat. Genet.">
        <title>The draft genomes of soft-shell turtle and green sea turtle yield insights into the development and evolution of the turtle-specific body plan.</title>
        <authorList>
            <person name="Wang Z."/>
            <person name="Pascual-Anaya J."/>
            <person name="Zadissa A."/>
            <person name="Li W."/>
            <person name="Niimura Y."/>
            <person name="Huang Z."/>
            <person name="Li C."/>
            <person name="White S."/>
            <person name="Xiong Z."/>
            <person name="Fang D."/>
            <person name="Wang B."/>
            <person name="Ming Y."/>
            <person name="Chen Y."/>
            <person name="Zheng Y."/>
            <person name="Kuraku S."/>
            <person name="Pignatelli M."/>
            <person name="Herrero J."/>
            <person name="Beal K."/>
            <person name="Nozawa M."/>
            <person name="Li Q."/>
            <person name="Wang J."/>
            <person name="Zhang H."/>
            <person name="Yu L."/>
            <person name="Shigenobu S."/>
            <person name="Wang J."/>
            <person name="Liu J."/>
            <person name="Flicek P."/>
            <person name="Searle S."/>
            <person name="Wang J."/>
            <person name="Kuratani S."/>
            <person name="Yin Y."/>
            <person name="Aken B."/>
            <person name="Zhang G."/>
            <person name="Irie N."/>
        </authorList>
    </citation>
    <scope>NUCLEOTIDE SEQUENCE [LARGE SCALE GENOMIC DNA]</scope>
    <source>
        <strain evidence="4">Daiwa-1</strain>
    </source>
</reference>
<dbReference type="PANTHER" id="PTHR22797:SF36">
    <property type="entry name" value="CASPASE RECRUITMENT DOMAIN-CONTAINING PROTEIN 6"/>
    <property type="match status" value="1"/>
</dbReference>
<dbReference type="InterPro" id="IPR011029">
    <property type="entry name" value="DEATH-like_dom_sf"/>
</dbReference>
<dbReference type="GO" id="GO:0042981">
    <property type="term" value="P:regulation of apoptotic process"/>
    <property type="evidence" value="ECO:0007669"/>
    <property type="project" value="InterPro"/>
</dbReference>
<feature type="compositionally biased region" description="Basic and acidic residues" evidence="1">
    <location>
        <begin position="169"/>
        <end position="181"/>
    </location>
</feature>
<feature type="domain" description="CARD" evidence="2">
    <location>
        <begin position="12"/>
        <end position="82"/>
    </location>
</feature>
<dbReference type="InterPro" id="IPR001315">
    <property type="entry name" value="CARD"/>
</dbReference>
<feature type="compositionally biased region" description="Acidic residues" evidence="1">
    <location>
        <begin position="151"/>
        <end position="166"/>
    </location>
</feature>
<dbReference type="InterPro" id="IPR052685">
    <property type="entry name" value="Apoptosis_Repressor_CARD"/>
</dbReference>
<feature type="region of interest" description="Disordered" evidence="1">
    <location>
        <begin position="95"/>
        <end position="230"/>
    </location>
</feature>
<reference evidence="3" key="4">
    <citation type="submission" date="2025-09" db="UniProtKB">
        <authorList>
            <consortium name="Ensembl"/>
        </authorList>
    </citation>
    <scope>IDENTIFICATION</scope>
</reference>
<reference evidence="3" key="3">
    <citation type="submission" date="2025-08" db="UniProtKB">
        <authorList>
            <consortium name="Ensembl"/>
        </authorList>
    </citation>
    <scope>IDENTIFICATION</scope>
</reference>
<dbReference type="AlphaFoldDB" id="K7G094"/>
<dbReference type="CDD" id="cd01671">
    <property type="entry name" value="CARD"/>
    <property type="match status" value="1"/>
</dbReference>
<sequence>AGAMAAGDNSAVIRTRRKELIGIIQRDPESVLDELLAQSAISEEEYDSMNQMEDTVARIRKLLIYIQRRGEPACRIFLECLESLFPGTNQPWRPSEYGKSHAEVIAEPPNRTGTKTGVISSSGYSCKHHPKVEEGDGLAPEQESETLRDPEPEEKEDFDPELEEGDGSNPERESDTERDPETGGSDLEQEPETQHDQEPDEEVGSNPEQESETEPDPESEGSNSEQESDT</sequence>
<accession>K7G094</accession>